<evidence type="ECO:0000313" key="2">
    <source>
        <dbReference type="EMBL" id="NJP47445.1"/>
    </source>
</evidence>
<reference evidence="2 3" key="1">
    <citation type="submission" date="2020-03" db="EMBL/GenBank/DDBJ databases">
        <title>WGS of actinomycetes isolated from Thailand.</title>
        <authorList>
            <person name="Thawai C."/>
        </authorList>
    </citation>
    <scope>NUCLEOTIDE SEQUENCE [LARGE SCALE GENOMIC DNA]</scope>
    <source>
        <strain evidence="2 3">PRB2-1</strain>
    </source>
</reference>
<dbReference type="InterPro" id="IPR029063">
    <property type="entry name" value="SAM-dependent_MTases_sf"/>
</dbReference>
<dbReference type="InterPro" id="IPR041698">
    <property type="entry name" value="Methyltransf_25"/>
</dbReference>
<keyword evidence="3" id="KW-1185">Reference proteome</keyword>
<name>A0ABX0ZWU3_9ACTN</name>
<keyword evidence="2" id="KW-0489">Methyltransferase</keyword>
<protein>
    <submittedName>
        <fullName evidence="2">Class I SAM-dependent methyltransferase</fullName>
    </submittedName>
</protein>
<dbReference type="GO" id="GO:0008168">
    <property type="term" value="F:methyltransferase activity"/>
    <property type="evidence" value="ECO:0007669"/>
    <property type="project" value="UniProtKB-KW"/>
</dbReference>
<proteinExistence type="predicted"/>
<dbReference type="PANTHER" id="PTHR43464:SF3">
    <property type="entry name" value="SAM-DEPENDENT METHYLTRANSFERASE"/>
    <property type="match status" value="1"/>
</dbReference>
<feature type="domain" description="Methyltransferase" evidence="1">
    <location>
        <begin position="40"/>
        <end position="134"/>
    </location>
</feature>
<dbReference type="Proteomes" id="UP000734511">
    <property type="component" value="Unassembled WGS sequence"/>
</dbReference>
<dbReference type="SUPFAM" id="SSF53335">
    <property type="entry name" value="S-adenosyl-L-methionine-dependent methyltransferases"/>
    <property type="match status" value="1"/>
</dbReference>
<evidence type="ECO:0000313" key="3">
    <source>
        <dbReference type="Proteomes" id="UP000734511"/>
    </source>
</evidence>
<sequence length="248" mass="27393">MSLRHHEISESRHRILNPITEDKLMLLGAICNPQAGQRHLDLACGKGEMLTRWAQAYGTGGVGVDISEVFLTAARERAAELGVCERVSFVRADAGTYQADAGGYDLVSCLGATWIGGGLAGTIELLRPALRPGGLMLIGEPYWTEPAPEAALEANGMEPDDYTSLVGTLDRFEAAGMELLEMVLADGDSWDRYAAEQWFAVADWLRDHPADHPDAADMRDFLDHARRTHLEWNRRYLGWGVFVLRPRS</sequence>
<dbReference type="RefSeq" id="WP_167986287.1">
    <property type="nucleotide sequence ID" value="NZ_JAATEJ010000030.1"/>
</dbReference>
<dbReference type="Gene3D" id="3.40.50.150">
    <property type="entry name" value="Vaccinia Virus protein VP39"/>
    <property type="match status" value="1"/>
</dbReference>
<comment type="caution">
    <text evidence="2">The sequence shown here is derived from an EMBL/GenBank/DDBJ whole genome shotgun (WGS) entry which is preliminary data.</text>
</comment>
<organism evidence="2 3">
    <name type="scientific">Actinacidiphila epipremni</name>
    <dbReference type="NCBI Taxonomy" id="2053013"/>
    <lineage>
        <taxon>Bacteria</taxon>
        <taxon>Bacillati</taxon>
        <taxon>Actinomycetota</taxon>
        <taxon>Actinomycetes</taxon>
        <taxon>Kitasatosporales</taxon>
        <taxon>Streptomycetaceae</taxon>
        <taxon>Actinacidiphila</taxon>
    </lineage>
</organism>
<dbReference type="GO" id="GO:0032259">
    <property type="term" value="P:methylation"/>
    <property type="evidence" value="ECO:0007669"/>
    <property type="project" value="UniProtKB-KW"/>
</dbReference>
<accession>A0ABX0ZWU3</accession>
<dbReference type="EMBL" id="JAATEJ010000030">
    <property type="protein sequence ID" value="NJP47445.1"/>
    <property type="molecule type" value="Genomic_DNA"/>
</dbReference>
<dbReference type="PANTHER" id="PTHR43464">
    <property type="entry name" value="METHYLTRANSFERASE"/>
    <property type="match status" value="1"/>
</dbReference>
<dbReference type="Pfam" id="PF13649">
    <property type="entry name" value="Methyltransf_25"/>
    <property type="match status" value="1"/>
</dbReference>
<evidence type="ECO:0000259" key="1">
    <source>
        <dbReference type="Pfam" id="PF13649"/>
    </source>
</evidence>
<dbReference type="CDD" id="cd02440">
    <property type="entry name" value="AdoMet_MTases"/>
    <property type="match status" value="1"/>
</dbReference>
<keyword evidence="2" id="KW-0808">Transferase</keyword>
<gene>
    <name evidence="2" type="ORF">HCN08_29160</name>
</gene>